<dbReference type="RefSeq" id="WP_160370731.1">
    <property type="nucleotide sequence ID" value="NZ_WSQA01000019.1"/>
</dbReference>
<organism evidence="2 3">
    <name type="scientific">Sphingobacterium humi</name>
    <dbReference type="NCBI Taxonomy" id="1796905"/>
    <lineage>
        <taxon>Bacteria</taxon>
        <taxon>Pseudomonadati</taxon>
        <taxon>Bacteroidota</taxon>
        <taxon>Sphingobacteriia</taxon>
        <taxon>Sphingobacteriales</taxon>
        <taxon>Sphingobacteriaceae</taxon>
        <taxon>Sphingobacterium</taxon>
    </lineage>
</organism>
<dbReference type="EMBL" id="WSQA01000019">
    <property type="protein sequence ID" value="MVZ64012.1"/>
    <property type="molecule type" value="Genomic_DNA"/>
</dbReference>
<accession>A0A6N8L8D3</accession>
<feature type="domain" description="Transposase IS204/IS1001/IS1096/IS1165 DDE" evidence="1">
    <location>
        <begin position="2"/>
        <end position="70"/>
    </location>
</feature>
<evidence type="ECO:0000313" key="3">
    <source>
        <dbReference type="Proteomes" id="UP000435036"/>
    </source>
</evidence>
<dbReference type="Pfam" id="PF01610">
    <property type="entry name" value="DDE_Tnp_ISL3"/>
    <property type="match status" value="1"/>
</dbReference>
<dbReference type="OrthoDB" id="2110692at2"/>
<feature type="non-terminal residue" evidence="2">
    <location>
        <position position="1"/>
    </location>
</feature>
<name>A0A6N8L8D3_9SPHI</name>
<dbReference type="Proteomes" id="UP000435036">
    <property type="component" value="Unassembled WGS sequence"/>
</dbReference>
<gene>
    <name evidence="2" type="ORF">GQF63_18465</name>
</gene>
<proteinExistence type="predicted"/>
<reference evidence="2 3" key="1">
    <citation type="submission" date="2019-12" db="EMBL/GenBank/DDBJ databases">
        <authorList>
            <person name="Dong K."/>
        </authorList>
    </citation>
    <scope>NUCLEOTIDE SEQUENCE [LARGE SCALE GENOMIC DNA]</scope>
    <source>
        <strain evidence="2 3">JCM 31225</strain>
    </source>
</reference>
<evidence type="ECO:0000313" key="2">
    <source>
        <dbReference type="EMBL" id="MVZ64012.1"/>
    </source>
</evidence>
<comment type="caution">
    <text evidence="2">The sequence shown here is derived from an EMBL/GenBank/DDBJ whole genome shotgun (WGS) entry which is preliminary data.</text>
</comment>
<evidence type="ECO:0000259" key="1">
    <source>
        <dbReference type="Pfam" id="PF01610"/>
    </source>
</evidence>
<keyword evidence="3" id="KW-1185">Reference proteome</keyword>
<dbReference type="InterPro" id="IPR002560">
    <property type="entry name" value="Transposase_DDE"/>
</dbReference>
<dbReference type="AlphaFoldDB" id="A0A6N8L8D3"/>
<protein>
    <submittedName>
        <fullName evidence="2">DDE transposase</fullName>
    </submittedName>
</protein>
<sequence>KLSLWHNQVEHAGILSFESVAKSIAAHHPEILHYFDNRSTNASAESFNAKLKAFRSVFRGVRDTTFFLYRVMKLYT</sequence>